<feature type="region of interest" description="Disordered" evidence="3">
    <location>
        <begin position="1"/>
        <end position="23"/>
    </location>
</feature>
<dbReference type="InterPro" id="IPR009057">
    <property type="entry name" value="Homeodomain-like_sf"/>
</dbReference>
<dbReference type="SUPFAM" id="SSF46689">
    <property type="entry name" value="Homeodomain-like"/>
    <property type="match status" value="1"/>
</dbReference>
<dbReference type="InterPro" id="IPR050109">
    <property type="entry name" value="HTH-type_TetR-like_transc_reg"/>
</dbReference>
<dbReference type="Gene3D" id="1.10.10.60">
    <property type="entry name" value="Homeodomain-like"/>
    <property type="match status" value="1"/>
</dbReference>
<dbReference type="Gene3D" id="1.10.357.10">
    <property type="entry name" value="Tetracycline Repressor, domain 2"/>
    <property type="match status" value="1"/>
</dbReference>
<protein>
    <submittedName>
        <fullName evidence="5">TetR/AcrR family transcriptional regulator</fullName>
    </submittedName>
</protein>
<sequence>MSKQADGRSVSEGRRRTKMSKGDLREQALLDATEELLRRSTVAEMTMEAVAKEAGITRSAAYFYFASKEDLVHAVIERATRYIYTGIEASAKASDSTGLQRAIDVQVDNWRRHGHIFRVGVELSTRSQYRQVWVALMEHGIDLACQAVAHDRTRGLVHGDPEQDRAQLDAIAWMGERTCYLLFTRDHSDAEEEQLRITLSTLAHRALGYIATD</sequence>
<dbReference type="RefSeq" id="WP_198501492.1">
    <property type="nucleotide sequence ID" value="NZ_CP065959.1"/>
</dbReference>
<feature type="DNA-binding region" description="H-T-H motif" evidence="2">
    <location>
        <begin position="46"/>
        <end position="65"/>
    </location>
</feature>
<dbReference type="GO" id="GO:0000976">
    <property type="term" value="F:transcription cis-regulatory region binding"/>
    <property type="evidence" value="ECO:0007669"/>
    <property type="project" value="TreeGrafter"/>
</dbReference>
<organism evidence="5 6">
    <name type="scientific">Streptomyces alfalfae</name>
    <dbReference type="NCBI Taxonomy" id="1642299"/>
    <lineage>
        <taxon>Bacteria</taxon>
        <taxon>Bacillati</taxon>
        <taxon>Actinomycetota</taxon>
        <taxon>Actinomycetes</taxon>
        <taxon>Kitasatosporales</taxon>
        <taxon>Streptomycetaceae</taxon>
        <taxon>Streptomyces</taxon>
    </lineage>
</organism>
<keyword evidence="1 2" id="KW-0238">DNA-binding</keyword>
<dbReference type="PROSITE" id="PS50977">
    <property type="entry name" value="HTH_TETR_2"/>
    <property type="match status" value="1"/>
</dbReference>
<evidence type="ECO:0000256" key="3">
    <source>
        <dbReference type="SAM" id="MobiDB-lite"/>
    </source>
</evidence>
<dbReference type="InterPro" id="IPR036271">
    <property type="entry name" value="Tet_transcr_reg_TetR-rel_C_sf"/>
</dbReference>
<reference evidence="5 6" key="1">
    <citation type="submission" date="2020-12" db="EMBL/GenBank/DDBJ databases">
        <title>Identification and biosynthesis of polyene macrolides produced by Streptomyces alfalfae Men-myco-93-63.</title>
        <authorList>
            <person name="Liu D."/>
            <person name="Li Y."/>
            <person name="Liu L."/>
            <person name="Han X."/>
            <person name="Shen F."/>
        </authorList>
    </citation>
    <scope>NUCLEOTIDE SEQUENCE [LARGE SCALE GENOMIC DNA]</scope>
    <source>
        <strain evidence="5 6">Men-myco-93-63</strain>
    </source>
</reference>
<dbReference type="AlphaFoldDB" id="A0A7T4TVN8"/>
<evidence type="ECO:0000256" key="1">
    <source>
        <dbReference type="ARBA" id="ARBA00023125"/>
    </source>
</evidence>
<evidence type="ECO:0000313" key="5">
    <source>
        <dbReference type="EMBL" id="QQC87255.1"/>
    </source>
</evidence>
<dbReference type="GO" id="GO:0003700">
    <property type="term" value="F:DNA-binding transcription factor activity"/>
    <property type="evidence" value="ECO:0007669"/>
    <property type="project" value="TreeGrafter"/>
</dbReference>
<dbReference type="EMBL" id="CP065959">
    <property type="protein sequence ID" value="QQC87255.1"/>
    <property type="molecule type" value="Genomic_DNA"/>
</dbReference>
<dbReference type="Pfam" id="PF00440">
    <property type="entry name" value="TetR_N"/>
    <property type="match status" value="1"/>
</dbReference>
<dbReference type="InterPro" id="IPR049397">
    <property type="entry name" value="EthR_C"/>
</dbReference>
<feature type="domain" description="HTH tetR-type" evidence="4">
    <location>
        <begin position="23"/>
        <end position="83"/>
    </location>
</feature>
<name>A0A7T4TVN8_9ACTN</name>
<dbReference type="PANTHER" id="PTHR30055">
    <property type="entry name" value="HTH-TYPE TRANSCRIPTIONAL REGULATOR RUTR"/>
    <property type="match status" value="1"/>
</dbReference>
<gene>
    <name evidence="5" type="ORF">I8755_01615</name>
</gene>
<proteinExistence type="predicted"/>
<accession>A0A7T4TVN8</accession>
<dbReference type="Pfam" id="PF21313">
    <property type="entry name" value="EthR_C"/>
    <property type="match status" value="1"/>
</dbReference>
<evidence type="ECO:0000313" key="6">
    <source>
        <dbReference type="Proteomes" id="UP000596130"/>
    </source>
</evidence>
<dbReference type="InterPro" id="IPR001647">
    <property type="entry name" value="HTH_TetR"/>
</dbReference>
<dbReference type="SUPFAM" id="SSF48498">
    <property type="entry name" value="Tetracyclin repressor-like, C-terminal domain"/>
    <property type="match status" value="1"/>
</dbReference>
<dbReference type="PANTHER" id="PTHR30055:SF184">
    <property type="entry name" value="HTH-TYPE TRANSCRIPTIONAL REGULATOR ETHR"/>
    <property type="match status" value="1"/>
</dbReference>
<dbReference type="Proteomes" id="UP000596130">
    <property type="component" value="Chromosome"/>
</dbReference>
<evidence type="ECO:0000256" key="2">
    <source>
        <dbReference type="PROSITE-ProRule" id="PRU00335"/>
    </source>
</evidence>
<evidence type="ECO:0000259" key="4">
    <source>
        <dbReference type="PROSITE" id="PS50977"/>
    </source>
</evidence>
<dbReference type="PRINTS" id="PR00455">
    <property type="entry name" value="HTHTETR"/>
</dbReference>